<proteinExistence type="predicted"/>
<dbReference type="InterPro" id="IPR012337">
    <property type="entry name" value="RNaseH-like_sf"/>
</dbReference>
<dbReference type="InterPro" id="IPR008906">
    <property type="entry name" value="HATC_C_dom"/>
</dbReference>
<dbReference type="Pfam" id="PF05699">
    <property type="entry name" value="Dimer_Tnp_hAT"/>
    <property type="match status" value="1"/>
</dbReference>
<sequence length="75" mass="8261">MAMDILAIPATSVPVEREFSCLADIITPNRANLNPATIETLHEIKGYLQFGSEKLLKLTLGLVPVRFRFGSCRDG</sequence>
<accession>A0ABR0B797</accession>
<comment type="caution">
    <text evidence="2">The sequence shown here is derived from an EMBL/GenBank/DDBJ whole genome shotgun (WGS) entry which is preliminary data.</text>
</comment>
<organism evidence="2 3">
    <name type="scientific">Daphnia magna</name>
    <dbReference type="NCBI Taxonomy" id="35525"/>
    <lineage>
        <taxon>Eukaryota</taxon>
        <taxon>Metazoa</taxon>
        <taxon>Ecdysozoa</taxon>
        <taxon>Arthropoda</taxon>
        <taxon>Crustacea</taxon>
        <taxon>Branchiopoda</taxon>
        <taxon>Diplostraca</taxon>
        <taxon>Cladocera</taxon>
        <taxon>Anomopoda</taxon>
        <taxon>Daphniidae</taxon>
        <taxon>Daphnia</taxon>
    </lineage>
</organism>
<evidence type="ECO:0000313" key="2">
    <source>
        <dbReference type="EMBL" id="KAK4037556.1"/>
    </source>
</evidence>
<evidence type="ECO:0000259" key="1">
    <source>
        <dbReference type="Pfam" id="PF05699"/>
    </source>
</evidence>
<dbReference type="EMBL" id="JAOYFB010000040">
    <property type="protein sequence ID" value="KAK4037556.1"/>
    <property type="molecule type" value="Genomic_DNA"/>
</dbReference>
<keyword evidence="3" id="KW-1185">Reference proteome</keyword>
<feature type="domain" description="HAT C-terminal dimerisation" evidence="1">
    <location>
        <begin position="1"/>
        <end position="42"/>
    </location>
</feature>
<evidence type="ECO:0000313" key="3">
    <source>
        <dbReference type="Proteomes" id="UP001234178"/>
    </source>
</evidence>
<gene>
    <name evidence="2" type="ORF">OUZ56_029588</name>
</gene>
<reference evidence="2 3" key="1">
    <citation type="journal article" date="2023" name="Nucleic Acids Res.">
        <title>The hologenome of Daphnia magna reveals possible DNA methylation and microbiome-mediated evolution of the host genome.</title>
        <authorList>
            <person name="Chaturvedi A."/>
            <person name="Li X."/>
            <person name="Dhandapani V."/>
            <person name="Marshall H."/>
            <person name="Kissane S."/>
            <person name="Cuenca-Cambronero M."/>
            <person name="Asole G."/>
            <person name="Calvet F."/>
            <person name="Ruiz-Romero M."/>
            <person name="Marangio P."/>
            <person name="Guigo R."/>
            <person name="Rago D."/>
            <person name="Mirbahai L."/>
            <person name="Eastwood N."/>
            <person name="Colbourne J.K."/>
            <person name="Zhou J."/>
            <person name="Mallon E."/>
            <person name="Orsini L."/>
        </authorList>
    </citation>
    <scope>NUCLEOTIDE SEQUENCE [LARGE SCALE GENOMIC DNA]</scope>
    <source>
        <strain evidence="2">LRV0_1</strain>
    </source>
</reference>
<dbReference type="Proteomes" id="UP001234178">
    <property type="component" value="Unassembled WGS sequence"/>
</dbReference>
<name>A0ABR0B797_9CRUS</name>
<protein>
    <recommendedName>
        <fullName evidence="1">HAT C-terminal dimerisation domain-containing protein</fullName>
    </recommendedName>
</protein>
<dbReference type="SUPFAM" id="SSF53098">
    <property type="entry name" value="Ribonuclease H-like"/>
    <property type="match status" value="1"/>
</dbReference>